<accession>A0AAE1DPR5</accession>
<comment type="caution">
    <text evidence="1">The sequence shown here is derived from an EMBL/GenBank/DDBJ whole genome shotgun (WGS) entry which is preliminary data.</text>
</comment>
<organism evidence="1 2">
    <name type="scientific">Elysia crispata</name>
    <name type="common">lettuce slug</name>
    <dbReference type="NCBI Taxonomy" id="231223"/>
    <lineage>
        <taxon>Eukaryota</taxon>
        <taxon>Metazoa</taxon>
        <taxon>Spiralia</taxon>
        <taxon>Lophotrochozoa</taxon>
        <taxon>Mollusca</taxon>
        <taxon>Gastropoda</taxon>
        <taxon>Heterobranchia</taxon>
        <taxon>Euthyneura</taxon>
        <taxon>Panpulmonata</taxon>
        <taxon>Sacoglossa</taxon>
        <taxon>Placobranchoidea</taxon>
        <taxon>Plakobranchidae</taxon>
        <taxon>Elysia</taxon>
    </lineage>
</organism>
<dbReference type="AlphaFoldDB" id="A0AAE1DPR5"/>
<proteinExistence type="predicted"/>
<reference evidence="1" key="1">
    <citation type="journal article" date="2023" name="G3 (Bethesda)">
        <title>A reference genome for the long-term kleptoplast-retaining sea slug Elysia crispata morphotype clarki.</title>
        <authorList>
            <person name="Eastman K.E."/>
            <person name="Pendleton A.L."/>
            <person name="Shaikh M.A."/>
            <person name="Suttiyut T."/>
            <person name="Ogas R."/>
            <person name="Tomko P."/>
            <person name="Gavelis G."/>
            <person name="Widhalm J.R."/>
            <person name="Wisecaver J.H."/>
        </authorList>
    </citation>
    <scope>NUCLEOTIDE SEQUENCE</scope>
    <source>
        <strain evidence="1">ECLA1</strain>
    </source>
</reference>
<name>A0AAE1DPR5_9GAST</name>
<evidence type="ECO:0000313" key="1">
    <source>
        <dbReference type="EMBL" id="KAK3777750.1"/>
    </source>
</evidence>
<keyword evidence="2" id="KW-1185">Reference proteome</keyword>
<sequence length="166" mass="18245">MGFNVPRLELATIPNNKTSENEVPMPTPMHAEMWTFVDSNGDYGVPVRDENGGAPHIKRELSITSPYDIYDLKLHPGYKSVPATDATAFAMEFSPAEQKWSFFPHVQVGSLDGSHPPQGVLSDNDVIGYSLDDDNNGNVAQWPVNYVATPLSIHKGMDQRAATTDE</sequence>
<dbReference type="EMBL" id="JAWDGP010003059">
    <property type="protein sequence ID" value="KAK3777750.1"/>
    <property type="molecule type" value="Genomic_DNA"/>
</dbReference>
<protein>
    <submittedName>
        <fullName evidence="1">Uncharacterized protein</fullName>
    </submittedName>
</protein>
<gene>
    <name evidence="1" type="ORF">RRG08_062825</name>
</gene>
<dbReference type="Proteomes" id="UP001283361">
    <property type="component" value="Unassembled WGS sequence"/>
</dbReference>
<evidence type="ECO:0000313" key="2">
    <source>
        <dbReference type="Proteomes" id="UP001283361"/>
    </source>
</evidence>